<accession>A0A812LME3</accession>
<dbReference type="OrthoDB" id="26491at2759"/>
<evidence type="ECO:0000256" key="2">
    <source>
        <dbReference type="ARBA" id="ARBA00022801"/>
    </source>
</evidence>
<proteinExistence type="predicted"/>
<dbReference type="GO" id="GO:0005524">
    <property type="term" value="F:ATP binding"/>
    <property type="evidence" value="ECO:0007669"/>
    <property type="project" value="UniProtKB-KW"/>
</dbReference>
<dbReference type="EMBL" id="CAJNJA010009732">
    <property type="protein sequence ID" value="CAE7249998.1"/>
    <property type="molecule type" value="Genomic_DNA"/>
</dbReference>
<evidence type="ECO:0000313" key="6">
    <source>
        <dbReference type="EMBL" id="CAE7249998.1"/>
    </source>
</evidence>
<evidence type="ECO:0000259" key="5">
    <source>
        <dbReference type="PROSITE" id="PS51194"/>
    </source>
</evidence>
<evidence type="ECO:0000256" key="1">
    <source>
        <dbReference type="ARBA" id="ARBA00022741"/>
    </source>
</evidence>
<keyword evidence="1" id="KW-0547">Nucleotide-binding</keyword>
<keyword evidence="7" id="KW-1185">Reference proteome</keyword>
<reference evidence="6" key="1">
    <citation type="submission" date="2021-02" db="EMBL/GenBank/DDBJ databases">
        <authorList>
            <person name="Dougan E. K."/>
            <person name="Rhodes N."/>
            <person name="Thang M."/>
            <person name="Chan C."/>
        </authorList>
    </citation>
    <scope>NUCLEOTIDE SEQUENCE</scope>
</reference>
<evidence type="ECO:0000256" key="3">
    <source>
        <dbReference type="ARBA" id="ARBA00022806"/>
    </source>
</evidence>
<dbReference type="Gene3D" id="1.20.120.1080">
    <property type="match status" value="1"/>
</dbReference>
<dbReference type="InterPro" id="IPR007502">
    <property type="entry name" value="Helicase-assoc_dom"/>
</dbReference>
<gene>
    <name evidence="6" type="primary">Dhx29</name>
    <name evidence="6" type="ORF">SNEC2469_LOCUS5115</name>
</gene>
<dbReference type="InterPro" id="IPR027417">
    <property type="entry name" value="P-loop_NTPase"/>
</dbReference>
<dbReference type="PROSITE" id="PS51194">
    <property type="entry name" value="HELICASE_CTER"/>
    <property type="match status" value="1"/>
</dbReference>
<evidence type="ECO:0000256" key="4">
    <source>
        <dbReference type="ARBA" id="ARBA00022840"/>
    </source>
</evidence>
<dbReference type="InterPro" id="IPR001650">
    <property type="entry name" value="Helicase_C-like"/>
</dbReference>
<dbReference type="Gene3D" id="3.40.50.300">
    <property type="entry name" value="P-loop containing nucleotide triphosphate hydrolases"/>
    <property type="match status" value="1"/>
</dbReference>
<dbReference type="Pfam" id="PF00271">
    <property type="entry name" value="Helicase_C"/>
    <property type="match status" value="1"/>
</dbReference>
<feature type="domain" description="Helicase C-terminal" evidence="5">
    <location>
        <begin position="1"/>
        <end position="135"/>
    </location>
</feature>
<dbReference type="PANTHER" id="PTHR18934:SF99">
    <property type="entry name" value="ATP-DEPENDENT RNA HELICASE DHX37-RELATED"/>
    <property type="match status" value="1"/>
</dbReference>
<dbReference type="SUPFAM" id="SSF52540">
    <property type="entry name" value="P-loop containing nucleoside triphosphate hydrolases"/>
    <property type="match status" value="1"/>
</dbReference>
<dbReference type="GO" id="GO:0004386">
    <property type="term" value="F:helicase activity"/>
    <property type="evidence" value="ECO:0007669"/>
    <property type="project" value="UniProtKB-KW"/>
</dbReference>
<keyword evidence="3" id="KW-0347">Helicase</keyword>
<keyword evidence="4" id="KW-0067">ATP-binding</keyword>
<dbReference type="SMART" id="SM00847">
    <property type="entry name" value="HA2"/>
    <property type="match status" value="1"/>
</dbReference>
<dbReference type="GO" id="GO:0003723">
    <property type="term" value="F:RNA binding"/>
    <property type="evidence" value="ECO:0007669"/>
    <property type="project" value="TreeGrafter"/>
</dbReference>
<dbReference type="GO" id="GO:0016787">
    <property type="term" value="F:hydrolase activity"/>
    <property type="evidence" value="ECO:0007669"/>
    <property type="project" value="UniProtKB-KW"/>
</dbReference>
<evidence type="ECO:0000313" key="7">
    <source>
        <dbReference type="Proteomes" id="UP000601435"/>
    </source>
</evidence>
<dbReference type="Proteomes" id="UP000601435">
    <property type="component" value="Unassembled WGS sequence"/>
</dbReference>
<keyword evidence="2" id="KW-0378">Hydrolase</keyword>
<sequence>MEVQKSILKAPAVDRLQRSRRVILTTDVAESSVTIRDVDVVIDLCEHKRPRWNALSKQSFLTTSNISKDEATQRAGRTGRLREGTVIRVLTKSVYEGLKQHVDPGIKHARLEDVILTIFEHWKVLGTPEQFLNKLPDPPETEQVRAATRRLLELRGIEKDRSGMPKLTEFGRLLQRMPVDPEVGILVMSGVHFGVVHECCVMASIIQRGLPFLENPNWTLKESQRFVAVRDACLQDLPADAGQACNMYPSDLIAGLQAYRAWQQQQLQHPDWSLHGEWSWCLGHFFSLQRLHEIEETVIQLRSVLQQLKLAREVPAEIVGRVRERCKQMLTPDLEPPEPCWAEAPDCDVKALLGVCTPDPKKQWLLRWCIASAFTSGALEVTGGGCSEAMQVRFVPGSSQVTPASLLRYLQEHSDLVTSVTSGKKGECYAQFRHGAPARQLVQALDFANEVPWKHAMLWQRGKFSHPTWQARQCYMKHSKEFKIIPTSAASPLLLNRCTVVSAQILPVASPDGKVLCSCSFCSVMPPGVVPAVLEAVYPAVRKFSDGDQLELLCAGHREMLPTLAAALRGLDADPAIVPDLTTKLRSIRASIGKEMGEDDRNVQRIVKKRADEAISIMESLAALEPSNSVGLREMLPSLETCNLAAFSLVPF</sequence>
<name>A0A812LME3_9DINO</name>
<protein>
    <submittedName>
        <fullName evidence="6">Dhx29 protein</fullName>
    </submittedName>
</protein>
<dbReference type="PANTHER" id="PTHR18934">
    <property type="entry name" value="ATP-DEPENDENT RNA HELICASE"/>
    <property type="match status" value="1"/>
</dbReference>
<organism evidence="6 7">
    <name type="scientific">Symbiodinium necroappetens</name>
    <dbReference type="NCBI Taxonomy" id="1628268"/>
    <lineage>
        <taxon>Eukaryota</taxon>
        <taxon>Sar</taxon>
        <taxon>Alveolata</taxon>
        <taxon>Dinophyceae</taxon>
        <taxon>Suessiales</taxon>
        <taxon>Symbiodiniaceae</taxon>
        <taxon>Symbiodinium</taxon>
    </lineage>
</organism>
<dbReference type="AlphaFoldDB" id="A0A812LME3"/>
<comment type="caution">
    <text evidence="6">The sequence shown here is derived from an EMBL/GenBank/DDBJ whole genome shotgun (WGS) entry which is preliminary data.</text>
</comment>